<evidence type="ECO:0000256" key="5">
    <source>
        <dbReference type="ARBA" id="ARBA00022553"/>
    </source>
</evidence>
<reference evidence="18" key="1">
    <citation type="submission" date="2020-02" db="EMBL/GenBank/DDBJ databases">
        <authorList>
            <person name="Meier V. D."/>
        </authorList>
    </citation>
    <scope>NUCLEOTIDE SEQUENCE</scope>
    <source>
        <strain evidence="18">AVDCRST_MAG92</strain>
    </source>
</reference>
<dbReference type="FunFam" id="3.30.565.10:FF:000010">
    <property type="entry name" value="Sensor histidine kinase RcsC"/>
    <property type="match status" value="1"/>
</dbReference>
<dbReference type="SMART" id="SM00387">
    <property type="entry name" value="HATPase_c"/>
    <property type="match status" value="1"/>
</dbReference>
<dbReference type="CDD" id="cd16922">
    <property type="entry name" value="HATPase_EvgS-ArcB-TorS-like"/>
    <property type="match status" value="1"/>
</dbReference>
<keyword evidence="5 14" id="KW-0597">Phosphoprotein</keyword>
<dbReference type="InterPro" id="IPR001789">
    <property type="entry name" value="Sig_transdc_resp-reg_receiver"/>
</dbReference>
<sequence>MKIMQPEQIERHLQQLKAEQQLILNQVDNAIALLDSSHHLVLFNQQLLHNWGLSADWLAQKPPFHELCAQVVAQGYWYLAQAEQLLSLLLPTEAENVSFTLEQLNGIHLEVNITTTSTGGRLFTFRDVTVKEQARKEAILMEASLNTEVKRLRFLQELTERLQPASDLREIGQFALSYLVQIMSASFGDVKVISGDGKNAYATMLTNQVSTQFIATYGTVVAKEMEALLHQGIPYGQGLLWQVVATGEPLFVEDYQNHPQAVAAFRHPGIGQLGIFPIPGATGRIIGVLTLESRSGQKLQNAPQQDMLLAACRTLGVAIERAQAQEHLRRANEELERASQLKSEFLASMSHELRTPLNSILGFSNLLQRGTGGSLTPRQVNHVKAIETSGQHLLQLINNILDLSKIEAGKAELELKAVSIQALCHQCLKMIQSRADKKRLEVSLELDPRLNQASLDERRVSQILINLLSNAVKFTPEEGSVKLRGQLAYGSQLQQEVRPDHSPVNSSTPYLCLEVIDSGIGIPEDKLHLLFRPFQQVDSSLARRHEGTGLGLALTKRLAELHGGTVSVASQENAGSTFRVWLPLTEQRSTLSPKAWESESQQPGCAFMKKVSLPRDAKQILVVEDQAYNQSLILEVLELEGYAVNLIEDGETMLEMIHSPLVTPESLPDLILMDIQLPGVDGVELIRTLKAHTIWQTVPIIAVTEMAMQGDREASKERSPLALPKASAERDRCLQAGADDYLSQPLEFEKVIAMVRSLIATESAT</sequence>
<dbReference type="Gene3D" id="3.30.450.40">
    <property type="match status" value="1"/>
</dbReference>
<evidence type="ECO:0000256" key="11">
    <source>
        <dbReference type="ARBA" id="ARBA00023136"/>
    </source>
</evidence>
<keyword evidence="10" id="KW-0902">Two-component regulatory system</keyword>
<dbReference type="InterPro" id="IPR036890">
    <property type="entry name" value="HATPase_C_sf"/>
</dbReference>
<dbReference type="Gene3D" id="3.40.50.2300">
    <property type="match status" value="1"/>
</dbReference>
<dbReference type="PANTHER" id="PTHR43047:SF63">
    <property type="entry name" value="HISTIDINE KINASE"/>
    <property type="match status" value="1"/>
</dbReference>
<evidence type="ECO:0000256" key="6">
    <source>
        <dbReference type="ARBA" id="ARBA00022679"/>
    </source>
</evidence>
<dbReference type="AlphaFoldDB" id="A0A6J4H5C7"/>
<proteinExistence type="inferred from homology"/>
<evidence type="ECO:0000256" key="7">
    <source>
        <dbReference type="ARBA" id="ARBA00022741"/>
    </source>
</evidence>
<protein>
    <recommendedName>
        <fullName evidence="13">Circadian input-output histidine kinase CikA</fullName>
        <ecNumber evidence="4">2.7.13.3</ecNumber>
    </recommendedName>
</protein>
<comment type="subcellular location">
    <subcellularLocation>
        <location evidence="2">Membrane</location>
    </subcellularLocation>
</comment>
<dbReference type="EMBL" id="CADCTM010000038">
    <property type="protein sequence ID" value="CAA9214467.1"/>
    <property type="molecule type" value="Genomic_DNA"/>
</dbReference>
<gene>
    <name evidence="18" type="ORF">AVDCRST_MAG92-249</name>
</gene>
<evidence type="ECO:0000256" key="15">
    <source>
        <dbReference type="SAM" id="Coils"/>
    </source>
</evidence>
<evidence type="ECO:0000259" key="16">
    <source>
        <dbReference type="PROSITE" id="PS50109"/>
    </source>
</evidence>
<evidence type="ECO:0000256" key="9">
    <source>
        <dbReference type="ARBA" id="ARBA00022840"/>
    </source>
</evidence>
<evidence type="ECO:0000256" key="12">
    <source>
        <dbReference type="ARBA" id="ARBA00023306"/>
    </source>
</evidence>
<evidence type="ECO:0000256" key="2">
    <source>
        <dbReference type="ARBA" id="ARBA00004370"/>
    </source>
</evidence>
<keyword evidence="11" id="KW-0472">Membrane</keyword>
<dbReference type="SMART" id="SM00448">
    <property type="entry name" value="REC"/>
    <property type="match status" value="1"/>
</dbReference>
<feature type="coiled-coil region" evidence="15">
    <location>
        <begin position="321"/>
        <end position="348"/>
    </location>
</feature>
<dbReference type="SMART" id="SM00065">
    <property type="entry name" value="GAF"/>
    <property type="match status" value="1"/>
</dbReference>
<dbReference type="SUPFAM" id="SSF52172">
    <property type="entry name" value="CheY-like"/>
    <property type="match status" value="1"/>
</dbReference>
<dbReference type="Pfam" id="PF12860">
    <property type="entry name" value="PAS_7"/>
    <property type="match status" value="1"/>
</dbReference>
<dbReference type="InterPro" id="IPR036097">
    <property type="entry name" value="HisK_dim/P_sf"/>
</dbReference>
<dbReference type="SUPFAM" id="SSF55785">
    <property type="entry name" value="PYP-like sensor domain (PAS domain)"/>
    <property type="match status" value="1"/>
</dbReference>
<dbReference type="InterPro" id="IPR004358">
    <property type="entry name" value="Sig_transdc_His_kin-like_C"/>
</dbReference>
<keyword evidence="8 18" id="KW-0418">Kinase</keyword>
<dbReference type="InterPro" id="IPR003018">
    <property type="entry name" value="GAF"/>
</dbReference>
<evidence type="ECO:0000256" key="8">
    <source>
        <dbReference type="ARBA" id="ARBA00022777"/>
    </source>
</evidence>
<organism evidence="18">
    <name type="scientific">uncultured Coleofasciculus sp</name>
    <dbReference type="NCBI Taxonomy" id="1267456"/>
    <lineage>
        <taxon>Bacteria</taxon>
        <taxon>Bacillati</taxon>
        <taxon>Cyanobacteriota</taxon>
        <taxon>Cyanophyceae</taxon>
        <taxon>Coleofasciculales</taxon>
        <taxon>Coleofasciculaceae</taxon>
        <taxon>Coleofasciculus</taxon>
        <taxon>environmental samples</taxon>
    </lineage>
</organism>
<evidence type="ECO:0000256" key="1">
    <source>
        <dbReference type="ARBA" id="ARBA00000085"/>
    </source>
</evidence>
<dbReference type="InterPro" id="IPR011006">
    <property type="entry name" value="CheY-like_superfamily"/>
</dbReference>
<dbReference type="Pfam" id="PF00512">
    <property type="entry name" value="HisKA"/>
    <property type="match status" value="1"/>
</dbReference>
<dbReference type="SMART" id="SM00388">
    <property type="entry name" value="HisKA"/>
    <property type="match status" value="1"/>
</dbReference>
<dbReference type="GO" id="GO:0009927">
    <property type="term" value="F:histidine phosphotransfer kinase activity"/>
    <property type="evidence" value="ECO:0007669"/>
    <property type="project" value="TreeGrafter"/>
</dbReference>
<keyword evidence="12" id="KW-0131">Cell cycle</keyword>
<dbReference type="InterPro" id="IPR035965">
    <property type="entry name" value="PAS-like_dom_sf"/>
</dbReference>
<evidence type="ECO:0000313" key="18">
    <source>
        <dbReference type="EMBL" id="CAA9214467.1"/>
    </source>
</evidence>
<feature type="domain" description="Response regulatory" evidence="17">
    <location>
        <begin position="619"/>
        <end position="759"/>
    </location>
</feature>
<evidence type="ECO:0000256" key="10">
    <source>
        <dbReference type="ARBA" id="ARBA00023012"/>
    </source>
</evidence>
<accession>A0A6J4H5C7</accession>
<dbReference type="Pfam" id="PF13185">
    <property type="entry name" value="GAF_2"/>
    <property type="match status" value="1"/>
</dbReference>
<dbReference type="PRINTS" id="PR00344">
    <property type="entry name" value="BCTRLSENSOR"/>
</dbReference>
<comment type="catalytic activity">
    <reaction evidence="1">
        <text>ATP + protein L-histidine = ADP + protein N-phospho-L-histidine.</text>
        <dbReference type="EC" id="2.7.13.3"/>
    </reaction>
</comment>
<evidence type="ECO:0000256" key="13">
    <source>
        <dbReference type="ARBA" id="ARBA00074306"/>
    </source>
</evidence>
<evidence type="ECO:0000256" key="14">
    <source>
        <dbReference type="PROSITE-ProRule" id="PRU00169"/>
    </source>
</evidence>
<dbReference type="PANTHER" id="PTHR43047">
    <property type="entry name" value="TWO-COMPONENT HISTIDINE PROTEIN KINASE"/>
    <property type="match status" value="1"/>
</dbReference>
<dbReference type="SUPFAM" id="SSF55781">
    <property type="entry name" value="GAF domain-like"/>
    <property type="match status" value="1"/>
</dbReference>
<dbReference type="EC" id="2.7.13.3" evidence="4"/>
<evidence type="ECO:0000259" key="17">
    <source>
        <dbReference type="PROSITE" id="PS50110"/>
    </source>
</evidence>
<dbReference type="SUPFAM" id="SSF55874">
    <property type="entry name" value="ATPase domain of HSP90 chaperone/DNA topoisomerase II/histidine kinase"/>
    <property type="match status" value="1"/>
</dbReference>
<dbReference type="InterPro" id="IPR003661">
    <property type="entry name" value="HisK_dim/P_dom"/>
</dbReference>
<keyword evidence="6" id="KW-0808">Transferase</keyword>
<dbReference type="PROSITE" id="PS50110">
    <property type="entry name" value="RESPONSE_REGULATORY"/>
    <property type="match status" value="1"/>
</dbReference>
<dbReference type="Pfam" id="PF00072">
    <property type="entry name" value="Response_reg"/>
    <property type="match status" value="1"/>
</dbReference>
<dbReference type="FunFam" id="1.10.287.130:FF:000038">
    <property type="entry name" value="Sensory transduction histidine kinase"/>
    <property type="match status" value="1"/>
</dbReference>
<dbReference type="InterPro" id="IPR029016">
    <property type="entry name" value="GAF-like_dom_sf"/>
</dbReference>
<keyword evidence="9" id="KW-0067">ATP-binding</keyword>
<dbReference type="InterPro" id="IPR003594">
    <property type="entry name" value="HATPase_dom"/>
</dbReference>
<evidence type="ECO:0000256" key="4">
    <source>
        <dbReference type="ARBA" id="ARBA00012438"/>
    </source>
</evidence>
<feature type="domain" description="Histidine kinase" evidence="16">
    <location>
        <begin position="348"/>
        <end position="586"/>
    </location>
</feature>
<keyword evidence="15" id="KW-0175">Coiled coil</keyword>
<dbReference type="Gene3D" id="1.10.287.130">
    <property type="match status" value="1"/>
</dbReference>
<dbReference type="InterPro" id="IPR005467">
    <property type="entry name" value="His_kinase_dom"/>
</dbReference>
<dbReference type="GO" id="GO:0000155">
    <property type="term" value="F:phosphorelay sensor kinase activity"/>
    <property type="evidence" value="ECO:0007669"/>
    <property type="project" value="InterPro"/>
</dbReference>
<name>A0A6J4H5C7_9CYAN</name>
<evidence type="ECO:0000256" key="3">
    <source>
        <dbReference type="ARBA" id="ARBA00006402"/>
    </source>
</evidence>
<dbReference type="Gene3D" id="3.30.450.20">
    <property type="entry name" value="PAS domain"/>
    <property type="match status" value="1"/>
</dbReference>
<feature type="modified residue" description="4-aspartylphosphate" evidence="14">
    <location>
        <position position="674"/>
    </location>
</feature>
<dbReference type="SUPFAM" id="SSF47384">
    <property type="entry name" value="Homodimeric domain of signal transducing histidine kinase"/>
    <property type="match status" value="1"/>
</dbReference>
<dbReference type="Pfam" id="PF02518">
    <property type="entry name" value="HATPase_c"/>
    <property type="match status" value="1"/>
</dbReference>
<dbReference type="GO" id="GO:0005886">
    <property type="term" value="C:plasma membrane"/>
    <property type="evidence" value="ECO:0007669"/>
    <property type="project" value="TreeGrafter"/>
</dbReference>
<comment type="similarity">
    <text evidence="3">In the N-terminal section; belongs to the phytochrome family.</text>
</comment>
<dbReference type="GO" id="GO:0005524">
    <property type="term" value="F:ATP binding"/>
    <property type="evidence" value="ECO:0007669"/>
    <property type="project" value="UniProtKB-KW"/>
</dbReference>
<dbReference type="CDD" id="cd00082">
    <property type="entry name" value="HisKA"/>
    <property type="match status" value="1"/>
</dbReference>
<dbReference type="Gene3D" id="3.30.565.10">
    <property type="entry name" value="Histidine kinase-like ATPase, C-terminal domain"/>
    <property type="match status" value="1"/>
</dbReference>
<keyword evidence="7" id="KW-0547">Nucleotide-binding</keyword>
<dbReference type="PROSITE" id="PS50109">
    <property type="entry name" value="HIS_KIN"/>
    <property type="match status" value="1"/>
</dbReference>